<keyword evidence="4" id="KW-0479">Metal-binding</keyword>
<evidence type="ECO:0000256" key="6">
    <source>
        <dbReference type="ARBA" id="ARBA00023004"/>
    </source>
</evidence>
<dbReference type="OrthoDB" id="51360at2157"/>
<dbReference type="InterPro" id="IPR051919">
    <property type="entry name" value="W-dependent_AOR"/>
</dbReference>
<dbReference type="GeneID" id="15391826"/>
<comment type="cofactor">
    <cofactor evidence="8">
        <name>tungstopterin</name>
        <dbReference type="ChEBI" id="CHEBI:30402"/>
    </cofactor>
</comment>
<dbReference type="eggNOG" id="arCOG00706">
    <property type="taxonomic scope" value="Archaea"/>
</dbReference>
<dbReference type="KEGG" id="ast:Asulf_00180"/>
<dbReference type="HOGENOM" id="CLU_020364_1_0_2"/>
<evidence type="ECO:0000256" key="8">
    <source>
        <dbReference type="ARBA" id="ARBA00049934"/>
    </source>
</evidence>
<evidence type="ECO:0000259" key="9">
    <source>
        <dbReference type="SMART" id="SM00790"/>
    </source>
</evidence>
<keyword evidence="7" id="KW-0411">Iron-sulfur</keyword>
<dbReference type="Pfam" id="PF02730">
    <property type="entry name" value="AFOR_N"/>
    <property type="match status" value="1"/>
</dbReference>
<dbReference type="AlphaFoldDB" id="N0BJ66"/>
<dbReference type="GO" id="GO:0016625">
    <property type="term" value="F:oxidoreductase activity, acting on the aldehyde or oxo group of donors, iron-sulfur protein as acceptor"/>
    <property type="evidence" value="ECO:0007669"/>
    <property type="project" value="InterPro"/>
</dbReference>
<comment type="similarity">
    <text evidence="2">Belongs to the AOR/FOR family.</text>
</comment>
<evidence type="ECO:0000256" key="5">
    <source>
        <dbReference type="ARBA" id="ARBA00023002"/>
    </source>
</evidence>
<dbReference type="InterPro" id="IPR036021">
    <property type="entry name" value="Tungsten_al_ferr_oxy-like_C"/>
</dbReference>
<accession>N0BJ66</accession>
<dbReference type="InterPro" id="IPR013985">
    <property type="entry name" value="Ald_Fedxn_OxRdtase_dom3"/>
</dbReference>
<dbReference type="PANTHER" id="PTHR30038">
    <property type="entry name" value="ALDEHYDE FERREDOXIN OXIDOREDUCTASE"/>
    <property type="match status" value="1"/>
</dbReference>
<dbReference type="Gene3D" id="1.10.569.10">
    <property type="entry name" value="Aldehyde Ferredoxin Oxidoreductase Protein, subunit A, domain 2"/>
    <property type="match status" value="1"/>
</dbReference>
<dbReference type="Gene3D" id="3.60.9.10">
    <property type="entry name" value="Aldehyde ferredoxin oxidoreductase, N-terminal domain"/>
    <property type="match status" value="1"/>
</dbReference>
<dbReference type="Proteomes" id="UP000013307">
    <property type="component" value="Chromosome"/>
</dbReference>
<evidence type="ECO:0000313" key="11">
    <source>
        <dbReference type="Proteomes" id="UP000013307"/>
    </source>
</evidence>
<dbReference type="GO" id="GO:0046872">
    <property type="term" value="F:metal ion binding"/>
    <property type="evidence" value="ECO:0007669"/>
    <property type="project" value="UniProtKB-KW"/>
</dbReference>
<dbReference type="EMBL" id="CP005290">
    <property type="protein sequence ID" value="AGK60215.1"/>
    <property type="molecule type" value="Genomic_DNA"/>
</dbReference>
<dbReference type="InterPro" id="IPR001203">
    <property type="entry name" value="OxRdtase_Ald_Fedxn_C"/>
</dbReference>
<reference evidence="10 11" key="1">
    <citation type="journal article" date="2013" name="Genome Announc.">
        <title>Complete Genome Sequence of the Thermophilic and Facultatively Chemolithoautotrophic Sulfate Reducer Archaeoglobus sulfaticallidus Strain PM70-1T.</title>
        <authorList>
            <person name="Stokke R."/>
            <person name="Hocking W.P."/>
            <person name="Steinsbu B.O."/>
            <person name="Steen I.H."/>
        </authorList>
    </citation>
    <scope>NUCLEOTIDE SEQUENCE [LARGE SCALE GENOMIC DNA]</scope>
    <source>
        <strain evidence="10">PM70-1</strain>
    </source>
</reference>
<evidence type="ECO:0000256" key="7">
    <source>
        <dbReference type="ARBA" id="ARBA00023014"/>
    </source>
</evidence>
<keyword evidence="6" id="KW-0408">Iron</keyword>
<dbReference type="Pfam" id="PF01314">
    <property type="entry name" value="AFOR_C"/>
    <property type="match status" value="1"/>
</dbReference>
<dbReference type="STRING" id="387631.Asulf_00180"/>
<dbReference type="InterPro" id="IPR036503">
    <property type="entry name" value="Ald_Fedxn_OxRdtase_N_sf"/>
</dbReference>
<dbReference type="SUPFAM" id="SSF56228">
    <property type="entry name" value="Aldehyde ferredoxin oxidoreductase, N-terminal domain"/>
    <property type="match status" value="1"/>
</dbReference>
<keyword evidence="5" id="KW-0560">Oxidoreductase</keyword>
<keyword evidence="11" id="KW-1185">Reference proteome</keyword>
<keyword evidence="3" id="KW-0004">4Fe-4S</keyword>
<evidence type="ECO:0000313" key="10">
    <source>
        <dbReference type="EMBL" id="AGK60215.1"/>
    </source>
</evidence>
<protein>
    <submittedName>
        <fullName evidence="10">Aldehyde:ferredoxin oxidoreductase</fullName>
    </submittedName>
</protein>
<gene>
    <name evidence="10" type="ORF">Asulf_00180</name>
</gene>
<dbReference type="GO" id="GO:0009055">
    <property type="term" value="F:electron transfer activity"/>
    <property type="evidence" value="ECO:0007669"/>
    <property type="project" value="InterPro"/>
</dbReference>
<evidence type="ECO:0000256" key="3">
    <source>
        <dbReference type="ARBA" id="ARBA00022485"/>
    </source>
</evidence>
<name>N0BJ66_9EURY</name>
<evidence type="ECO:0000256" key="4">
    <source>
        <dbReference type="ARBA" id="ARBA00022723"/>
    </source>
</evidence>
<dbReference type="RefSeq" id="WP_015589814.1">
    <property type="nucleotide sequence ID" value="NC_021169.1"/>
</dbReference>
<evidence type="ECO:0000256" key="2">
    <source>
        <dbReference type="ARBA" id="ARBA00011032"/>
    </source>
</evidence>
<organism evidence="10 11">
    <name type="scientific">Archaeoglobus sulfaticallidus PM70-1</name>
    <dbReference type="NCBI Taxonomy" id="387631"/>
    <lineage>
        <taxon>Archaea</taxon>
        <taxon>Methanobacteriati</taxon>
        <taxon>Methanobacteriota</taxon>
        <taxon>Archaeoglobi</taxon>
        <taxon>Archaeoglobales</taxon>
        <taxon>Archaeoglobaceae</taxon>
        <taxon>Archaeoglobus</taxon>
    </lineage>
</organism>
<comment type="cofactor">
    <cofactor evidence="1">
        <name>[4Fe-4S] cluster</name>
        <dbReference type="ChEBI" id="CHEBI:49883"/>
    </cofactor>
</comment>
<dbReference type="PANTHER" id="PTHR30038:SF7">
    <property type="entry name" value="TUNGSTEN-CONTAINING GLYCERALDEHYDE-3-PHOSPHATE:FERREDOXIN OXIDOREDUCTASE"/>
    <property type="match status" value="1"/>
</dbReference>
<sequence length="599" mass="66380">MSFTGKALEINLSDMKYEEIEIDDHVYEKHAGIIGIAYEFAEKLAGRYDPLSPENFVILSAGILTNTGIPGATKTIAVTKNPLNNTYGPAVGGGAFARNMKRAGYDMVILKGKAKHPVWIDINSKIEINKANFWGKDIVETTKLLNSNSVLAIGKAGENRVPIALALIDAIHHIGKGGLGAVLGSKNVKAIRVRGSKDAKIAKPDEFSRVVREFKNKVKSDKVTKIYSDIGIMSAWDAWAKLGYLTRRMKSEVVDADTLKEFGVEKYKERIKKRSTGCVGCPARCKSVLEVEVDGKKVESLASLYLGVAYEFGVKCGVESAEKAVLCHDLANRMGIDAMTFAELFDILATLKESGKTDIDIERSAECVMKYLKLVANREGIGEYIGKGIKGLKGLCEFEDYFIKGIEPIFDPRISFGSEAFGLLTNPRGAQEGPVTITVIPGRKKESIIRYMRSIGASDELIEATFRNGFNSALYTISAENWLWLLNGMGLCRRESIARSLNIDTVRDMFNYATGFNLSNEEMIKASAEAFGVARKLNCSEGYTYKDDLPPKKFFTPLQTWVGKKVWRDYLTNETVDYDHVMKMLGDYYSMRGWKNGCP</sequence>
<evidence type="ECO:0000256" key="1">
    <source>
        <dbReference type="ARBA" id="ARBA00001966"/>
    </source>
</evidence>
<dbReference type="InterPro" id="IPR013984">
    <property type="entry name" value="Ald_Fedxn_OxRdtase_dom2"/>
</dbReference>
<dbReference type="SMART" id="SM00790">
    <property type="entry name" value="AFOR_N"/>
    <property type="match status" value="1"/>
</dbReference>
<dbReference type="SUPFAM" id="SSF48310">
    <property type="entry name" value="Aldehyde ferredoxin oxidoreductase, C-terminal domains"/>
    <property type="match status" value="1"/>
</dbReference>
<dbReference type="InterPro" id="IPR013983">
    <property type="entry name" value="Ald_Fedxn_OxRdtase_N"/>
</dbReference>
<proteinExistence type="inferred from homology"/>
<dbReference type="Gene3D" id="1.10.599.10">
    <property type="entry name" value="Aldehyde Ferredoxin Oxidoreductase Protein, subunit A, domain 3"/>
    <property type="match status" value="1"/>
</dbReference>
<dbReference type="GO" id="GO:0051539">
    <property type="term" value="F:4 iron, 4 sulfur cluster binding"/>
    <property type="evidence" value="ECO:0007669"/>
    <property type="project" value="UniProtKB-KW"/>
</dbReference>
<feature type="domain" description="Aldehyde ferredoxin oxidoreductase N-terminal" evidence="9">
    <location>
        <begin position="3"/>
        <end position="197"/>
    </location>
</feature>